<reference evidence="11" key="2">
    <citation type="submission" date="2023-06" db="EMBL/GenBank/DDBJ databases">
        <authorList>
            <person name="Ma L."/>
            <person name="Liu K.-W."/>
            <person name="Li Z."/>
            <person name="Hsiao Y.-Y."/>
            <person name="Qi Y."/>
            <person name="Fu T."/>
            <person name="Tang G."/>
            <person name="Zhang D."/>
            <person name="Sun W.-H."/>
            <person name="Liu D.-K."/>
            <person name="Li Y."/>
            <person name="Chen G.-Z."/>
            <person name="Liu X.-D."/>
            <person name="Liao X.-Y."/>
            <person name="Jiang Y.-T."/>
            <person name="Yu X."/>
            <person name="Hao Y."/>
            <person name="Huang J."/>
            <person name="Zhao X.-W."/>
            <person name="Ke S."/>
            <person name="Chen Y.-Y."/>
            <person name="Wu W.-L."/>
            <person name="Hsu J.-L."/>
            <person name="Lin Y.-F."/>
            <person name="Huang M.-D."/>
            <person name="Li C.-Y."/>
            <person name="Huang L."/>
            <person name="Wang Z.-W."/>
            <person name="Zhao X."/>
            <person name="Zhong W.-Y."/>
            <person name="Peng D.-H."/>
            <person name="Ahmad S."/>
            <person name="Lan S."/>
            <person name="Zhang J.-S."/>
            <person name="Tsai W.-C."/>
            <person name="Van De Peer Y."/>
            <person name="Liu Z.-J."/>
        </authorList>
    </citation>
    <scope>NUCLEOTIDE SEQUENCE</scope>
    <source>
        <strain evidence="11">CP</strain>
        <tissue evidence="11">Leaves</tissue>
    </source>
</reference>
<evidence type="ECO:0000256" key="7">
    <source>
        <dbReference type="ARBA" id="ARBA00022833"/>
    </source>
</evidence>
<proteinExistence type="predicted"/>
<dbReference type="PANTHER" id="PTHR46463:SF78">
    <property type="entry name" value="RING-TYPE DOMAIN-CONTAINING PROTEIN"/>
    <property type="match status" value="1"/>
</dbReference>
<evidence type="ECO:0000313" key="11">
    <source>
        <dbReference type="EMBL" id="KAK1310563.1"/>
    </source>
</evidence>
<dbReference type="EMBL" id="JAUJYO010000008">
    <property type="protein sequence ID" value="KAK1310563.1"/>
    <property type="molecule type" value="Genomic_DNA"/>
</dbReference>
<dbReference type="EC" id="2.3.2.27" evidence="2"/>
<accession>A0AAV9EC77</accession>
<dbReference type="PANTHER" id="PTHR46463">
    <property type="entry name" value="ZINC FINGER, RING/FYVE/PHD-TYPE"/>
    <property type="match status" value="1"/>
</dbReference>
<evidence type="ECO:0000313" key="12">
    <source>
        <dbReference type="Proteomes" id="UP001180020"/>
    </source>
</evidence>
<dbReference type="Pfam" id="PF13639">
    <property type="entry name" value="zf-RING_2"/>
    <property type="match status" value="1"/>
</dbReference>
<evidence type="ECO:0000256" key="1">
    <source>
        <dbReference type="ARBA" id="ARBA00000900"/>
    </source>
</evidence>
<dbReference type="SUPFAM" id="SSF57850">
    <property type="entry name" value="RING/U-box"/>
    <property type="match status" value="1"/>
</dbReference>
<dbReference type="FunFam" id="3.30.40.10:FF:000746">
    <property type="entry name" value="E3 ubiquitin-protein ligase RHF2A"/>
    <property type="match status" value="1"/>
</dbReference>
<keyword evidence="12" id="KW-1185">Reference proteome</keyword>
<gene>
    <name evidence="11" type="primary">RHF2A</name>
    <name evidence="11" type="ORF">QJS10_CPA08g00012</name>
</gene>
<evidence type="ECO:0000256" key="6">
    <source>
        <dbReference type="ARBA" id="ARBA00022786"/>
    </source>
</evidence>
<dbReference type="Gene3D" id="3.30.40.10">
    <property type="entry name" value="Zinc/RING finger domain, C3HC4 (zinc finger)"/>
    <property type="match status" value="1"/>
</dbReference>
<protein>
    <recommendedName>
        <fullName evidence="2">RING-type E3 ubiquitin transferase</fullName>
        <ecNumber evidence="2">2.3.2.27</ecNumber>
    </recommendedName>
</protein>
<feature type="region of interest" description="Disordered" evidence="9">
    <location>
        <begin position="167"/>
        <end position="196"/>
    </location>
</feature>
<evidence type="ECO:0000259" key="10">
    <source>
        <dbReference type="PROSITE" id="PS50089"/>
    </source>
</evidence>
<dbReference type="GO" id="GO:0008270">
    <property type="term" value="F:zinc ion binding"/>
    <property type="evidence" value="ECO:0007669"/>
    <property type="project" value="UniProtKB-KW"/>
</dbReference>
<feature type="region of interest" description="Disordered" evidence="9">
    <location>
        <begin position="225"/>
        <end position="269"/>
    </location>
</feature>
<reference evidence="11" key="1">
    <citation type="journal article" date="2023" name="Nat. Commun.">
        <title>Diploid and tetraploid genomes of Acorus and the evolution of monocots.</title>
        <authorList>
            <person name="Ma L."/>
            <person name="Liu K.W."/>
            <person name="Li Z."/>
            <person name="Hsiao Y.Y."/>
            <person name="Qi Y."/>
            <person name="Fu T."/>
            <person name="Tang G.D."/>
            <person name="Zhang D."/>
            <person name="Sun W.H."/>
            <person name="Liu D.K."/>
            <person name="Li Y."/>
            <person name="Chen G.Z."/>
            <person name="Liu X.D."/>
            <person name="Liao X.Y."/>
            <person name="Jiang Y.T."/>
            <person name="Yu X."/>
            <person name="Hao Y."/>
            <person name="Huang J."/>
            <person name="Zhao X.W."/>
            <person name="Ke S."/>
            <person name="Chen Y.Y."/>
            <person name="Wu W.L."/>
            <person name="Hsu J.L."/>
            <person name="Lin Y.F."/>
            <person name="Huang M.D."/>
            <person name="Li C.Y."/>
            <person name="Huang L."/>
            <person name="Wang Z.W."/>
            <person name="Zhao X."/>
            <person name="Zhong W.Y."/>
            <person name="Peng D.H."/>
            <person name="Ahmad S."/>
            <person name="Lan S."/>
            <person name="Zhang J.S."/>
            <person name="Tsai W.C."/>
            <person name="Van de Peer Y."/>
            <person name="Liu Z.J."/>
        </authorList>
    </citation>
    <scope>NUCLEOTIDE SEQUENCE</scope>
    <source>
        <strain evidence="11">CP</strain>
    </source>
</reference>
<feature type="compositionally biased region" description="Polar residues" evidence="9">
    <location>
        <begin position="374"/>
        <end position="386"/>
    </location>
</feature>
<feature type="compositionally biased region" description="Polar residues" evidence="9">
    <location>
        <begin position="344"/>
        <end position="357"/>
    </location>
</feature>
<dbReference type="InterPro" id="IPR013083">
    <property type="entry name" value="Znf_RING/FYVE/PHD"/>
</dbReference>
<dbReference type="Proteomes" id="UP001180020">
    <property type="component" value="Unassembled WGS sequence"/>
</dbReference>
<dbReference type="PROSITE" id="PS50089">
    <property type="entry name" value="ZF_RING_2"/>
    <property type="match status" value="1"/>
</dbReference>
<evidence type="ECO:0000256" key="9">
    <source>
        <dbReference type="SAM" id="MobiDB-lite"/>
    </source>
</evidence>
<evidence type="ECO:0000256" key="2">
    <source>
        <dbReference type="ARBA" id="ARBA00012483"/>
    </source>
</evidence>
<comment type="caution">
    <text evidence="11">The sequence shown here is derived from an EMBL/GenBank/DDBJ whole genome shotgun (WGS) entry which is preliminary data.</text>
</comment>
<evidence type="ECO:0000256" key="4">
    <source>
        <dbReference type="ARBA" id="ARBA00022723"/>
    </source>
</evidence>
<keyword evidence="6" id="KW-0833">Ubl conjugation pathway</keyword>
<feature type="domain" description="RING-type" evidence="10">
    <location>
        <begin position="30"/>
        <end position="70"/>
    </location>
</feature>
<comment type="catalytic activity">
    <reaction evidence="1">
        <text>S-ubiquitinyl-[E2 ubiquitin-conjugating enzyme]-L-cysteine + [acceptor protein]-L-lysine = [E2 ubiquitin-conjugating enzyme]-L-cysteine + N(6)-ubiquitinyl-[acceptor protein]-L-lysine.</text>
        <dbReference type="EC" id="2.3.2.27"/>
    </reaction>
</comment>
<feature type="compositionally biased region" description="Basic and acidic residues" evidence="9">
    <location>
        <begin position="359"/>
        <end position="369"/>
    </location>
</feature>
<keyword evidence="4" id="KW-0479">Metal-binding</keyword>
<dbReference type="SMART" id="SM00184">
    <property type="entry name" value="RING"/>
    <property type="match status" value="1"/>
</dbReference>
<dbReference type="GO" id="GO:0061630">
    <property type="term" value="F:ubiquitin protein ligase activity"/>
    <property type="evidence" value="ECO:0007669"/>
    <property type="project" value="UniProtKB-EC"/>
</dbReference>
<evidence type="ECO:0000256" key="8">
    <source>
        <dbReference type="PROSITE-ProRule" id="PRU00175"/>
    </source>
</evidence>
<keyword evidence="7" id="KW-0862">Zinc</keyword>
<name>A0AAV9EC77_ACOCL</name>
<organism evidence="11 12">
    <name type="scientific">Acorus calamus</name>
    <name type="common">Sweet flag</name>
    <dbReference type="NCBI Taxonomy" id="4465"/>
    <lineage>
        <taxon>Eukaryota</taxon>
        <taxon>Viridiplantae</taxon>
        <taxon>Streptophyta</taxon>
        <taxon>Embryophyta</taxon>
        <taxon>Tracheophyta</taxon>
        <taxon>Spermatophyta</taxon>
        <taxon>Magnoliopsida</taxon>
        <taxon>Liliopsida</taxon>
        <taxon>Acoraceae</taxon>
        <taxon>Acorus</taxon>
    </lineage>
</organism>
<dbReference type="InterPro" id="IPR001841">
    <property type="entry name" value="Znf_RING"/>
</dbReference>
<evidence type="ECO:0000256" key="5">
    <source>
        <dbReference type="ARBA" id="ARBA00022771"/>
    </source>
</evidence>
<feature type="compositionally biased region" description="Polar residues" evidence="9">
    <location>
        <begin position="168"/>
        <end position="178"/>
    </location>
</feature>
<sequence length="386" mass="41508">MGDTMKTESHLTSAAAFVEGGIQAACDDSCSICLEDFCDSDPSTVTNCKHEFHLQCILEWCQRSSQCPMCWQSISLKDPISQELLEAVERERISRVNPPRSSTILHHPALGDFELQHLPVGANDSELEERIIQHLAAAAARAHHIGRREGHRGRSSAQGRPQYLVFSTHANAPPSGSVSMDPGQGAGGNDVDPTLTAASPLVPLTTIGEEPSQQFLHLPSDQVETVPAMPSGTVPNSSNRPVLSNNRNTAGQSSPVQQDRAGPSDFQSFSESLKSHLNAVSMRYKESIAKSTRGWKERFFPHNSSVADIGSEVRKEVNAGIATVSRLMERLDTRDSSRADGPSVTHSSEVSSDTGSNDEPIRESNRNAVHEGCNASSSCAATSGSN</sequence>
<feature type="compositionally biased region" description="Polar residues" evidence="9">
    <location>
        <begin position="233"/>
        <end position="257"/>
    </location>
</feature>
<evidence type="ECO:0000256" key="3">
    <source>
        <dbReference type="ARBA" id="ARBA00022679"/>
    </source>
</evidence>
<dbReference type="AlphaFoldDB" id="A0AAV9EC77"/>
<feature type="region of interest" description="Disordered" evidence="9">
    <location>
        <begin position="333"/>
        <end position="386"/>
    </location>
</feature>
<keyword evidence="5 8" id="KW-0863">Zinc-finger</keyword>
<keyword evidence="3" id="KW-0808">Transferase</keyword>